<proteinExistence type="predicted"/>
<protein>
    <submittedName>
        <fullName evidence="2">Uncharacterized protein</fullName>
    </submittedName>
</protein>
<comment type="caution">
    <text evidence="2">The sequence shown here is derived from an EMBL/GenBank/DDBJ whole genome shotgun (WGS) entry which is preliminary data.</text>
</comment>
<dbReference type="Proteomes" id="UP001313282">
    <property type="component" value="Unassembled WGS sequence"/>
</dbReference>
<gene>
    <name evidence="2" type="ORF">TWF718_010028</name>
</gene>
<accession>A0AAN8MTD7</accession>
<dbReference type="AlphaFoldDB" id="A0AAN8MTD7"/>
<reference evidence="2 3" key="1">
    <citation type="submission" date="2019-10" db="EMBL/GenBank/DDBJ databases">
        <authorList>
            <person name="Palmer J.M."/>
        </authorList>
    </citation>
    <scope>NUCLEOTIDE SEQUENCE [LARGE SCALE GENOMIC DNA]</scope>
    <source>
        <strain evidence="2 3">TWF718</strain>
    </source>
</reference>
<feature type="compositionally biased region" description="Acidic residues" evidence="1">
    <location>
        <begin position="296"/>
        <end position="307"/>
    </location>
</feature>
<evidence type="ECO:0000313" key="3">
    <source>
        <dbReference type="Proteomes" id="UP001313282"/>
    </source>
</evidence>
<dbReference type="EMBL" id="JAVHNR010000007">
    <property type="protein sequence ID" value="KAK6337247.1"/>
    <property type="molecule type" value="Genomic_DNA"/>
</dbReference>
<organism evidence="2 3">
    <name type="scientific">Orbilia javanica</name>
    <dbReference type="NCBI Taxonomy" id="47235"/>
    <lineage>
        <taxon>Eukaryota</taxon>
        <taxon>Fungi</taxon>
        <taxon>Dikarya</taxon>
        <taxon>Ascomycota</taxon>
        <taxon>Pezizomycotina</taxon>
        <taxon>Orbiliomycetes</taxon>
        <taxon>Orbiliales</taxon>
        <taxon>Orbiliaceae</taxon>
        <taxon>Orbilia</taxon>
    </lineage>
</organism>
<sequence>MKLETEKALLNGPTDDATSRRIKEFELIQLGPFLGYDGGGEMLVREIEPSHSDTEISLIGTEEQPETMLRSLTPSLKEWEQDAHFLDFDGFVEPEPHRIGEPVLDVPAPSGVDGECQMLFDAPYMPSRLTSDVESLPVSNCNTFLENIFVSKFDETSQNMLLHEKLLSSYQSSFDKGKWLAEIVSTTGSIMNKIIQLSTKIYNTNGNPNMETRNDKDLNVQQQQSQTLRLEDVLRIEADPLGLRDPANLAITHDTHQYNHGVEDLASGRRKSRLLGDVVTKRLHTEAGVVNRREMADEEEEKEFDGDYEWKDDTN</sequence>
<keyword evidence="3" id="KW-1185">Reference proteome</keyword>
<feature type="region of interest" description="Disordered" evidence="1">
    <location>
        <begin position="293"/>
        <end position="315"/>
    </location>
</feature>
<evidence type="ECO:0000313" key="2">
    <source>
        <dbReference type="EMBL" id="KAK6337247.1"/>
    </source>
</evidence>
<evidence type="ECO:0000256" key="1">
    <source>
        <dbReference type="SAM" id="MobiDB-lite"/>
    </source>
</evidence>
<name>A0AAN8MTD7_9PEZI</name>